<gene>
    <name evidence="2" type="primary">Contig15459.g16474</name>
    <name evidence="2" type="ORF">STYLEM_9789</name>
</gene>
<dbReference type="InParanoid" id="A0A078AEY5"/>
<feature type="region of interest" description="Disordered" evidence="1">
    <location>
        <begin position="449"/>
        <end position="477"/>
    </location>
</feature>
<evidence type="ECO:0000313" key="2">
    <source>
        <dbReference type="EMBL" id="CDW80785.1"/>
    </source>
</evidence>
<keyword evidence="3" id="KW-1185">Reference proteome</keyword>
<feature type="compositionally biased region" description="Low complexity" evidence="1">
    <location>
        <begin position="113"/>
        <end position="125"/>
    </location>
</feature>
<proteinExistence type="predicted"/>
<sequence>MMEGNEEENQSISDEIDIDIKQILQNPQIISVVKVNQPLSQNHIKGKKIKDLNAKQKIPLQKQRQAFNNSILEIEESPEPLRIQDLQTPDQQYHRPSSDNNKRGNKKIQAYTNGSNSNLNNNNNQSKSQITLMSISELSQLDQDVKKNLFDSRNQNSSQYFDQTDQEQYQMQNEMIGKNQQELQMIQNLKDLQMRKKRQNQAQHDNSNNLIVSDSQTIQDQYRDEGSFYAKKRAHDLEIIEEQVTLSSKENSFRLTKQLKSTPPKKNTMQNFNNQSKQKILTSAKLRSSQKEQQDLSNFSTQSNAPKSVSQTVSNFMMRRSNSQSQFKSGKKKSQTQNQQAAKNIGGLINYNNSSLKNSLMIDANNSLYKLDQSYINNSSILGQSYLPDSANTSTYLKQSASQPRFNIQSSNILNMSQDNQSQQQVSPFLLNDQIQLNDQRLIQIAMSQKGKRPFSSKKKGQQISNPNKPPMNKQNIEVSPYNSQYHVKILHDYFDIDCQQVGLSKEGMPMMKIRKINRQTSQSKLSQNDSMNTQAQLLTHNSSQTSLKKSMSRELSQSNLSNQNQYQMLNSMGSLNQNNYDHFSSQQHLPHQQMQQQQQQFVSDNQIFGSIQTQKQIPNQGKVQKQQKQSNQSFQRFKNEIEKRYLSKKVNYQTAKNIINTNHNSYVCFGVNIIQKSDQD</sequence>
<dbReference type="Proteomes" id="UP000039865">
    <property type="component" value="Unassembled WGS sequence"/>
</dbReference>
<feature type="compositionally biased region" description="Polar residues" evidence="1">
    <location>
        <begin position="255"/>
        <end position="287"/>
    </location>
</feature>
<dbReference type="AlphaFoldDB" id="A0A078AEY5"/>
<feature type="compositionally biased region" description="Polar residues" evidence="1">
    <location>
        <begin position="541"/>
        <end position="550"/>
    </location>
</feature>
<feature type="compositionally biased region" description="Basic and acidic residues" evidence="1">
    <location>
        <begin position="92"/>
        <end position="102"/>
    </location>
</feature>
<feature type="region of interest" description="Disordered" evidence="1">
    <location>
        <begin position="541"/>
        <end position="560"/>
    </location>
</feature>
<feature type="region of interest" description="Disordered" evidence="1">
    <location>
        <begin position="87"/>
        <end position="125"/>
    </location>
</feature>
<dbReference type="OMA" id="VDINTCI"/>
<protein>
    <submittedName>
        <fullName evidence="2">Uncharacterized protein</fullName>
    </submittedName>
</protein>
<accession>A0A078AEY5</accession>
<evidence type="ECO:0000256" key="1">
    <source>
        <dbReference type="SAM" id="MobiDB-lite"/>
    </source>
</evidence>
<reference evidence="2 3" key="1">
    <citation type="submission" date="2014-06" db="EMBL/GenBank/DDBJ databases">
        <authorList>
            <person name="Swart Estienne"/>
        </authorList>
    </citation>
    <scope>NUCLEOTIDE SEQUENCE [LARGE SCALE GENOMIC DNA]</scope>
    <source>
        <strain evidence="2 3">130c</strain>
    </source>
</reference>
<name>A0A078AEY5_STYLE</name>
<dbReference type="EMBL" id="CCKQ01009306">
    <property type="protein sequence ID" value="CDW80785.1"/>
    <property type="molecule type" value="Genomic_DNA"/>
</dbReference>
<feature type="compositionally biased region" description="Polar residues" evidence="1">
    <location>
        <begin position="462"/>
        <end position="477"/>
    </location>
</feature>
<feature type="region of interest" description="Disordered" evidence="1">
    <location>
        <begin position="255"/>
        <end position="310"/>
    </location>
</feature>
<feature type="compositionally biased region" description="Basic residues" evidence="1">
    <location>
        <begin position="450"/>
        <end position="461"/>
    </location>
</feature>
<feature type="compositionally biased region" description="Polar residues" evidence="1">
    <location>
        <begin position="295"/>
        <end position="310"/>
    </location>
</feature>
<organism evidence="2 3">
    <name type="scientific">Stylonychia lemnae</name>
    <name type="common">Ciliate</name>
    <dbReference type="NCBI Taxonomy" id="5949"/>
    <lineage>
        <taxon>Eukaryota</taxon>
        <taxon>Sar</taxon>
        <taxon>Alveolata</taxon>
        <taxon>Ciliophora</taxon>
        <taxon>Intramacronucleata</taxon>
        <taxon>Spirotrichea</taxon>
        <taxon>Stichotrichia</taxon>
        <taxon>Sporadotrichida</taxon>
        <taxon>Oxytrichidae</taxon>
        <taxon>Stylonychinae</taxon>
        <taxon>Stylonychia</taxon>
    </lineage>
</organism>
<evidence type="ECO:0000313" key="3">
    <source>
        <dbReference type="Proteomes" id="UP000039865"/>
    </source>
</evidence>